<name>A0A7J6QLH5_PEROL</name>
<evidence type="ECO:0000313" key="2">
    <source>
        <dbReference type="Proteomes" id="UP000574390"/>
    </source>
</evidence>
<evidence type="ECO:0000313" key="1">
    <source>
        <dbReference type="EMBL" id="KAF4709454.1"/>
    </source>
</evidence>
<protein>
    <submittedName>
        <fullName evidence="1">Uncharacterized protein</fullName>
    </submittedName>
</protein>
<reference evidence="1 2" key="1">
    <citation type="submission" date="2020-04" db="EMBL/GenBank/DDBJ databases">
        <title>Perkinsus olseni comparative genomics.</title>
        <authorList>
            <person name="Bogema D.R."/>
        </authorList>
    </citation>
    <scope>NUCLEOTIDE SEQUENCE [LARGE SCALE GENOMIC DNA]</scope>
    <source>
        <strain evidence="1">ATCC PRA-205</strain>
    </source>
</reference>
<comment type="caution">
    <text evidence="1">The sequence shown here is derived from an EMBL/GenBank/DDBJ whole genome shotgun (WGS) entry which is preliminary data.</text>
</comment>
<organism evidence="1 2">
    <name type="scientific">Perkinsus olseni</name>
    <name type="common">Perkinsus atlanticus</name>
    <dbReference type="NCBI Taxonomy" id="32597"/>
    <lineage>
        <taxon>Eukaryota</taxon>
        <taxon>Sar</taxon>
        <taxon>Alveolata</taxon>
        <taxon>Perkinsozoa</taxon>
        <taxon>Perkinsea</taxon>
        <taxon>Perkinsida</taxon>
        <taxon>Perkinsidae</taxon>
        <taxon>Perkinsus</taxon>
    </lineage>
</organism>
<feature type="non-terminal residue" evidence="1">
    <location>
        <position position="77"/>
    </location>
</feature>
<dbReference type="EMBL" id="JABANM010028603">
    <property type="protein sequence ID" value="KAF4709454.1"/>
    <property type="molecule type" value="Genomic_DNA"/>
</dbReference>
<gene>
    <name evidence="1" type="ORF">FOZ62_003202</name>
</gene>
<proteinExistence type="predicted"/>
<feature type="non-terminal residue" evidence="1">
    <location>
        <position position="1"/>
    </location>
</feature>
<accession>A0A7J6QLH5</accession>
<dbReference type="AlphaFoldDB" id="A0A7J6QLH5"/>
<sequence>GRWQKPSCGDWLRHIGRRLALSRHIPEPFRRCFQDPSVVWLARNRQQTPDGVEVQNVTETVTSSLHRAVSSNSAWVL</sequence>
<dbReference type="Proteomes" id="UP000574390">
    <property type="component" value="Unassembled WGS sequence"/>
</dbReference>